<proteinExistence type="predicted"/>
<reference evidence="2" key="2">
    <citation type="submission" date="2016-04" db="EMBL/GenBank/DDBJ databases">
        <title>Planomonospora sphaerica JCM9374 whole genome shotgun sequence.</title>
        <authorList>
            <person name="Suzuki T."/>
            <person name="Dohra H."/>
            <person name="Kodani S."/>
        </authorList>
    </citation>
    <scope>NUCLEOTIDE SEQUENCE [LARGE SCALE GENOMIC DNA]</scope>
    <source>
        <strain evidence="2">JCM 9374</strain>
    </source>
</reference>
<dbReference type="Gene3D" id="1.20.1440.30">
    <property type="entry name" value="Biosynthetic Protein domain"/>
    <property type="match status" value="1"/>
</dbReference>
<dbReference type="STRING" id="161355.PS9374_07008"/>
<protein>
    <submittedName>
        <fullName evidence="1">Erythromycin esterase</fullName>
    </submittedName>
</protein>
<dbReference type="GO" id="GO:0046677">
    <property type="term" value="P:response to antibiotic"/>
    <property type="evidence" value="ECO:0007669"/>
    <property type="project" value="InterPro"/>
</dbReference>
<dbReference type="EMBL" id="BDCX01000026">
    <property type="protein sequence ID" value="GAT71317.1"/>
    <property type="molecule type" value="Genomic_DNA"/>
</dbReference>
<dbReference type="Gene3D" id="3.30.1870.10">
    <property type="entry name" value="EreA-like, domain 2"/>
    <property type="match status" value="1"/>
</dbReference>
<reference evidence="1 2" key="1">
    <citation type="journal article" date="2016" name="Genome Announc.">
        <title>Draft Genome Sequence of Planomonospora sphaerica JCM9374, a Rare Actinomycete.</title>
        <authorList>
            <person name="Dohra H."/>
            <person name="Suzuki T."/>
            <person name="Inoue Y."/>
            <person name="Kodani S."/>
        </authorList>
    </citation>
    <scope>NUCLEOTIDE SEQUENCE [LARGE SCALE GENOMIC DNA]</scope>
    <source>
        <strain evidence="1 2">JCM 9374</strain>
    </source>
</reference>
<dbReference type="OrthoDB" id="9810066at2"/>
<evidence type="ECO:0000313" key="2">
    <source>
        <dbReference type="Proteomes" id="UP000077701"/>
    </source>
</evidence>
<keyword evidence="2" id="KW-1185">Reference proteome</keyword>
<gene>
    <name evidence="1" type="ORF">PS9374_07008</name>
</gene>
<dbReference type="CDD" id="cd14728">
    <property type="entry name" value="Ere-like"/>
    <property type="match status" value="1"/>
</dbReference>
<evidence type="ECO:0000313" key="1">
    <source>
        <dbReference type="EMBL" id="GAT71317.1"/>
    </source>
</evidence>
<accession>A0A161LP20</accession>
<dbReference type="Gene3D" id="3.40.1660.10">
    <property type="entry name" value="EreA-like (biosynthetic domain)"/>
    <property type="match status" value="1"/>
</dbReference>
<organism evidence="1 2">
    <name type="scientific">Planomonospora sphaerica</name>
    <dbReference type="NCBI Taxonomy" id="161355"/>
    <lineage>
        <taxon>Bacteria</taxon>
        <taxon>Bacillati</taxon>
        <taxon>Actinomycetota</taxon>
        <taxon>Actinomycetes</taxon>
        <taxon>Streptosporangiales</taxon>
        <taxon>Streptosporangiaceae</taxon>
        <taxon>Planomonospora</taxon>
    </lineage>
</organism>
<comment type="caution">
    <text evidence="1">The sequence shown here is derived from an EMBL/GenBank/DDBJ whole genome shotgun (WGS) entry which is preliminary data.</text>
</comment>
<dbReference type="AlphaFoldDB" id="A0A161LP20"/>
<dbReference type="SUPFAM" id="SSF159501">
    <property type="entry name" value="EreA/ChaN-like"/>
    <property type="match status" value="1"/>
</dbReference>
<dbReference type="Pfam" id="PF05139">
    <property type="entry name" value="Erythro_esteras"/>
    <property type="match status" value="1"/>
</dbReference>
<dbReference type="RefSeq" id="WP_068904337.1">
    <property type="nucleotide sequence ID" value="NZ_BDCX01000026.1"/>
</dbReference>
<dbReference type="InterPro" id="IPR052036">
    <property type="entry name" value="Hydrolase/PRTase-associated"/>
</dbReference>
<dbReference type="PANTHER" id="PTHR31299">
    <property type="entry name" value="ESTERASE, PUTATIVE (AFU_ORTHOLOGUE AFUA_1G05850)-RELATED"/>
    <property type="match status" value="1"/>
</dbReference>
<dbReference type="Proteomes" id="UP000077701">
    <property type="component" value="Unassembled WGS sequence"/>
</dbReference>
<sequence>MPGQETFTAWLRRHAITAETLDPRAPMDDLEPLRDLIGTARVVAIGENAHHVREFYLLRHRLLRFLVERCGFTALAFEAPFTEAHMVDAWVQGGPGAVQEVAAAGAGAGGLGCCTEMYDLLAWMREHNRDTAAPLRFAGTIISSRRPALAALAGYLRRADPDALPVLEQINAHAEGLHHTSIFKVLHQYTALEPAVQDAMTASISRLLGRMETMTAYQRSRGHEREHATALHHLRGVWYGDHALRDFAGRGIPAGSAAADAYLAESVLRLLADGHADGRIVLAVHNCHIRKTVVTHDGAFGLFPAGYHLAQALGEDYLAVAATSGDGRTAQVRPEPGHPLGFQVLDHPQPPPTATSVESAFAAESALTIADLRAARPAVIDHENFQHMRMEHYLTDVDVFDAYDAIAYLPHTTCTDYVSAQPPPPAQRWS</sequence>
<name>A0A161LP20_9ACTN</name>
<dbReference type="InterPro" id="IPR007815">
    <property type="entry name" value="Emycin_Estase"/>
</dbReference>
<dbReference type="PANTHER" id="PTHR31299:SF0">
    <property type="entry name" value="ESTERASE, PUTATIVE (AFU_ORTHOLOGUE AFUA_1G05850)-RELATED"/>
    <property type="match status" value="1"/>
</dbReference>